<sequence length="426" mass="44991">MVVEQRQDSRGSVRPGGGTTGSAERGRRGRTAQRRDRSGEGAAGIGPGRKYRGSTGSDGLRHRARGAVGHRRRGLRDRRRDDVGPYALGGGGSHPRRRARRIDLDSALPRKRVRRPGISGTPPGHADPGRAEGGVSAGRRGHRDLSPGSVVRDAAGQGVSGSDGPVAAVLRQRSGPVPCLARDDRRRRATVADRIAVTVRPSLAAIVLDFDGLVLDTETTLWRACSEQCGELGVRIDRDRYRSLIGAALPPEEFLRRILPYPVEVDLTALVAAVRTRNQRLADAEDALPGVRALVDEAVVAAVPVAVASSSRREWVVGHLRRLNLLSSLSAVVCREDVAARKPAPDLHLSAARRLGARPDEVLALEDSVIGAAGARAAGLRSVVVPGPLASADPDPAQARLPTLAGRGLAELAALVGLDPARPPAR</sequence>
<gene>
    <name evidence="2" type="ORF">F6W96_13370</name>
</gene>
<dbReference type="PANTHER" id="PTHR18901:SF38">
    <property type="entry name" value="PSEUDOURIDINE-5'-PHOSPHATASE"/>
    <property type="match status" value="1"/>
</dbReference>
<protein>
    <submittedName>
        <fullName evidence="2">HAD-IA family hydrolase</fullName>
    </submittedName>
</protein>
<accession>A0A6G9Z294</accession>
<dbReference type="InterPro" id="IPR041492">
    <property type="entry name" value="HAD_2"/>
</dbReference>
<feature type="compositionally biased region" description="Basic and acidic residues" evidence="1">
    <location>
        <begin position="1"/>
        <end position="11"/>
    </location>
</feature>
<feature type="region of interest" description="Disordered" evidence="1">
    <location>
        <begin position="1"/>
        <end position="170"/>
    </location>
</feature>
<evidence type="ECO:0000256" key="1">
    <source>
        <dbReference type="SAM" id="MobiDB-lite"/>
    </source>
</evidence>
<dbReference type="Gene3D" id="3.40.50.1000">
    <property type="entry name" value="HAD superfamily/HAD-like"/>
    <property type="match status" value="1"/>
</dbReference>
<dbReference type="Gene3D" id="1.10.150.240">
    <property type="entry name" value="Putative phosphatase, domain 2"/>
    <property type="match status" value="1"/>
</dbReference>
<dbReference type="InterPro" id="IPR023198">
    <property type="entry name" value="PGP-like_dom2"/>
</dbReference>
<dbReference type="AlphaFoldDB" id="A0A6G9Z294"/>
<dbReference type="InterPro" id="IPR036412">
    <property type="entry name" value="HAD-like_sf"/>
</dbReference>
<proteinExistence type="predicted"/>
<dbReference type="SFLD" id="SFLDS00003">
    <property type="entry name" value="Haloacid_Dehalogenase"/>
    <property type="match status" value="1"/>
</dbReference>
<dbReference type="InterPro" id="IPR023214">
    <property type="entry name" value="HAD_sf"/>
</dbReference>
<dbReference type="GO" id="GO:0016787">
    <property type="term" value="F:hydrolase activity"/>
    <property type="evidence" value="ECO:0007669"/>
    <property type="project" value="UniProtKB-KW"/>
</dbReference>
<evidence type="ECO:0000313" key="2">
    <source>
        <dbReference type="EMBL" id="QIS19133.1"/>
    </source>
</evidence>
<dbReference type="SUPFAM" id="SSF56784">
    <property type="entry name" value="HAD-like"/>
    <property type="match status" value="1"/>
</dbReference>
<dbReference type="Pfam" id="PF13419">
    <property type="entry name" value="HAD_2"/>
    <property type="match status" value="1"/>
</dbReference>
<dbReference type="Proteomes" id="UP000500953">
    <property type="component" value="Chromosome"/>
</dbReference>
<evidence type="ECO:0000313" key="3">
    <source>
        <dbReference type="Proteomes" id="UP000500953"/>
    </source>
</evidence>
<reference evidence="2 3" key="1">
    <citation type="journal article" date="2019" name="ACS Chem. Biol.">
        <title>Identification and Mobilization of a Cryptic Antibiotic Biosynthesis Gene Locus from a Human-Pathogenic Nocardia Isolate.</title>
        <authorList>
            <person name="Herisse M."/>
            <person name="Ishida K."/>
            <person name="Porter J.L."/>
            <person name="Howden B."/>
            <person name="Hertweck C."/>
            <person name="Stinear T.P."/>
            <person name="Pidot S.J."/>
        </authorList>
    </citation>
    <scope>NUCLEOTIDE SEQUENCE [LARGE SCALE GENOMIC DNA]</scope>
    <source>
        <strain evidence="2 3">AUSMDU00012715</strain>
    </source>
</reference>
<dbReference type="NCBIfam" id="TIGR01509">
    <property type="entry name" value="HAD-SF-IA-v3"/>
    <property type="match status" value="1"/>
</dbReference>
<feature type="compositionally biased region" description="Basic residues" evidence="1">
    <location>
        <begin position="62"/>
        <end position="77"/>
    </location>
</feature>
<dbReference type="EMBL" id="CP046173">
    <property type="protein sequence ID" value="QIS19133.1"/>
    <property type="molecule type" value="Genomic_DNA"/>
</dbReference>
<keyword evidence="2" id="KW-0378">Hydrolase</keyword>
<dbReference type="PANTHER" id="PTHR18901">
    <property type="entry name" value="2-DEOXYGLUCOSE-6-PHOSPHATE PHOSPHATASE 2"/>
    <property type="match status" value="1"/>
</dbReference>
<organism evidence="2 3">
    <name type="scientific">Nocardia terpenica</name>
    <dbReference type="NCBI Taxonomy" id="455432"/>
    <lineage>
        <taxon>Bacteria</taxon>
        <taxon>Bacillati</taxon>
        <taxon>Actinomycetota</taxon>
        <taxon>Actinomycetes</taxon>
        <taxon>Mycobacteriales</taxon>
        <taxon>Nocardiaceae</taxon>
        <taxon>Nocardia</taxon>
    </lineage>
</organism>
<dbReference type="InterPro" id="IPR006439">
    <property type="entry name" value="HAD-SF_hydro_IA"/>
</dbReference>
<dbReference type="SFLD" id="SFLDG01129">
    <property type="entry name" value="C1.5:_HAD__Beta-PGM__Phosphata"/>
    <property type="match status" value="1"/>
</dbReference>
<name>A0A6G9Z294_9NOCA</name>